<evidence type="ECO:0000256" key="1">
    <source>
        <dbReference type="SAM" id="MobiDB-lite"/>
    </source>
</evidence>
<evidence type="ECO:0000313" key="2">
    <source>
        <dbReference type="EMBL" id="KAI5065750.1"/>
    </source>
</evidence>
<feature type="compositionally biased region" description="Low complexity" evidence="1">
    <location>
        <begin position="29"/>
        <end position="38"/>
    </location>
</feature>
<sequence length="208" mass="23264">MANLRQTLAGIRKRSADQEDLLQRHDQQPSISSSPAAPYYNEKQRLTRRQPKLRSRILKDNAFLAKDEGSAPVQQDVDDASARDLHINEGAPSSILSKDYGILTDMEVASIFLSFISEVNNIANSKLQKLYKQRCRAGSDDHQQHHAMANVNKLPSTAIGSKQIKRHMKIGSSATSEQGQHKDVRRIIERVALTPEGPIRIRLVNCCS</sequence>
<comment type="caution">
    <text evidence="2">The sequence shown here is derived from an EMBL/GenBank/DDBJ whole genome shotgun (WGS) entry which is preliminary data.</text>
</comment>
<accession>A0A9D4UDA2</accession>
<dbReference type="AlphaFoldDB" id="A0A9D4UDA2"/>
<keyword evidence="3" id="KW-1185">Reference proteome</keyword>
<protein>
    <submittedName>
        <fullName evidence="2">Uncharacterized protein</fullName>
    </submittedName>
</protein>
<proteinExistence type="predicted"/>
<name>A0A9D4UDA2_ADICA</name>
<feature type="region of interest" description="Disordered" evidence="1">
    <location>
        <begin position="19"/>
        <end position="38"/>
    </location>
</feature>
<organism evidence="2 3">
    <name type="scientific">Adiantum capillus-veneris</name>
    <name type="common">Maidenhair fern</name>
    <dbReference type="NCBI Taxonomy" id="13818"/>
    <lineage>
        <taxon>Eukaryota</taxon>
        <taxon>Viridiplantae</taxon>
        <taxon>Streptophyta</taxon>
        <taxon>Embryophyta</taxon>
        <taxon>Tracheophyta</taxon>
        <taxon>Polypodiopsida</taxon>
        <taxon>Polypodiidae</taxon>
        <taxon>Polypodiales</taxon>
        <taxon>Pteridineae</taxon>
        <taxon>Pteridaceae</taxon>
        <taxon>Vittarioideae</taxon>
        <taxon>Adiantum</taxon>
    </lineage>
</organism>
<dbReference type="Proteomes" id="UP000886520">
    <property type="component" value="Chromosome 18"/>
</dbReference>
<evidence type="ECO:0000313" key="3">
    <source>
        <dbReference type="Proteomes" id="UP000886520"/>
    </source>
</evidence>
<reference evidence="2" key="1">
    <citation type="submission" date="2021-01" db="EMBL/GenBank/DDBJ databases">
        <title>Adiantum capillus-veneris genome.</title>
        <authorList>
            <person name="Fang Y."/>
            <person name="Liao Q."/>
        </authorList>
    </citation>
    <scope>NUCLEOTIDE SEQUENCE</scope>
    <source>
        <strain evidence="2">H3</strain>
        <tissue evidence="2">Leaf</tissue>
    </source>
</reference>
<dbReference type="EMBL" id="JABFUD020000018">
    <property type="protein sequence ID" value="KAI5065750.1"/>
    <property type="molecule type" value="Genomic_DNA"/>
</dbReference>
<gene>
    <name evidence="2" type="ORF">GOP47_0018374</name>
</gene>